<comment type="caution">
    <text evidence="15">The sequence shown here is derived from an EMBL/GenBank/DDBJ whole genome shotgun (WGS) entry which is preliminary data.</text>
</comment>
<keyword evidence="7" id="KW-0418">Kinase</keyword>
<evidence type="ECO:0000256" key="8">
    <source>
        <dbReference type="ARBA" id="ARBA00022840"/>
    </source>
</evidence>
<keyword evidence="6" id="KW-0547">Nucleotide-binding</keyword>
<comment type="subcellular location">
    <subcellularLocation>
        <location evidence="2">Cell inner membrane</location>
    </subcellularLocation>
</comment>
<proteinExistence type="predicted"/>
<dbReference type="FunFam" id="3.30.70.270:FF:000001">
    <property type="entry name" value="Diguanylate cyclase domain protein"/>
    <property type="match status" value="1"/>
</dbReference>
<dbReference type="GO" id="GO:0000160">
    <property type="term" value="P:phosphorelay signal transduction system"/>
    <property type="evidence" value="ECO:0007669"/>
    <property type="project" value="UniProtKB-KW"/>
</dbReference>
<keyword evidence="11" id="KW-1133">Transmembrane helix</keyword>
<dbReference type="CDD" id="cd00130">
    <property type="entry name" value="PAS"/>
    <property type="match status" value="1"/>
</dbReference>
<dbReference type="Proteomes" id="UP000245362">
    <property type="component" value="Unassembled WGS sequence"/>
</dbReference>
<evidence type="ECO:0000256" key="9">
    <source>
        <dbReference type="ARBA" id="ARBA00023012"/>
    </source>
</evidence>
<dbReference type="AlphaFoldDB" id="A0A2U3BB03"/>
<feature type="domain" description="PAC" evidence="13">
    <location>
        <begin position="401"/>
        <end position="453"/>
    </location>
</feature>
<dbReference type="PROSITE" id="PS50113">
    <property type="entry name" value="PAC"/>
    <property type="match status" value="1"/>
</dbReference>
<evidence type="ECO:0000313" key="15">
    <source>
        <dbReference type="EMBL" id="PWI33976.1"/>
    </source>
</evidence>
<evidence type="ECO:0000256" key="6">
    <source>
        <dbReference type="ARBA" id="ARBA00022741"/>
    </source>
</evidence>
<dbReference type="OrthoDB" id="73375at2"/>
<evidence type="ECO:0000259" key="12">
    <source>
        <dbReference type="PROSITE" id="PS50112"/>
    </source>
</evidence>
<keyword evidence="16" id="KW-1185">Reference proteome</keyword>
<dbReference type="EMBL" id="QFWT01000003">
    <property type="protein sequence ID" value="PWI33976.1"/>
    <property type="molecule type" value="Genomic_DNA"/>
</dbReference>
<dbReference type="SMART" id="SM00086">
    <property type="entry name" value="PAC"/>
    <property type="match status" value="1"/>
</dbReference>
<dbReference type="InterPro" id="IPR035965">
    <property type="entry name" value="PAS-like_dom_sf"/>
</dbReference>
<dbReference type="SUPFAM" id="SSF55785">
    <property type="entry name" value="PYP-like sensor domain (PAS domain)"/>
    <property type="match status" value="1"/>
</dbReference>
<evidence type="ECO:0000256" key="3">
    <source>
        <dbReference type="ARBA" id="ARBA00012528"/>
    </source>
</evidence>
<evidence type="ECO:0000256" key="5">
    <source>
        <dbReference type="ARBA" id="ARBA00022679"/>
    </source>
</evidence>
<dbReference type="Gene3D" id="3.30.70.270">
    <property type="match status" value="1"/>
</dbReference>
<keyword evidence="9" id="KW-0902">Two-component regulatory system</keyword>
<evidence type="ECO:0000256" key="2">
    <source>
        <dbReference type="ARBA" id="ARBA00004533"/>
    </source>
</evidence>
<dbReference type="CDD" id="cd01949">
    <property type="entry name" value="GGDEF"/>
    <property type="match status" value="1"/>
</dbReference>
<dbReference type="Gene3D" id="3.30.450.20">
    <property type="entry name" value="PAS domain"/>
    <property type="match status" value="2"/>
</dbReference>
<keyword evidence="4" id="KW-0597">Phosphoprotein</keyword>
<dbReference type="SMART" id="SM00267">
    <property type="entry name" value="GGDEF"/>
    <property type="match status" value="1"/>
</dbReference>
<dbReference type="Pfam" id="PF21623">
    <property type="entry name" value="HK_sensor_dom_bact"/>
    <property type="match status" value="1"/>
</dbReference>
<dbReference type="InterPro" id="IPR000014">
    <property type="entry name" value="PAS"/>
</dbReference>
<dbReference type="SUPFAM" id="SSF103190">
    <property type="entry name" value="Sensory domain-like"/>
    <property type="match status" value="1"/>
</dbReference>
<dbReference type="InterPro" id="IPR050469">
    <property type="entry name" value="Diguanylate_Cyclase"/>
</dbReference>
<name>A0A2U3BB03_9VIBR</name>
<keyword evidence="8" id="KW-0067">ATP-binding</keyword>
<reference evidence="15 16" key="1">
    <citation type="submission" date="2018-05" db="EMBL/GenBank/DDBJ databases">
        <title>Vibrio limimaris sp. nov., isolated from marine sediment.</title>
        <authorList>
            <person name="Li C.-M."/>
        </authorList>
    </citation>
    <scope>NUCLEOTIDE SEQUENCE [LARGE SCALE GENOMIC DNA]</scope>
    <source>
        <strain evidence="15 16">E4404</strain>
    </source>
</reference>
<dbReference type="GO" id="GO:0005886">
    <property type="term" value="C:plasma membrane"/>
    <property type="evidence" value="ECO:0007669"/>
    <property type="project" value="UniProtKB-SubCell"/>
</dbReference>
<protein>
    <recommendedName>
        <fullName evidence="3">diguanylate cyclase</fullName>
        <ecNumber evidence="3">2.7.7.65</ecNumber>
    </recommendedName>
</protein>
<dbReference type="PANTHER" id="PTHR45138:SF9">
    <property type="entry name" value="DIGUANYLATE CYCLASE DGCM-RELATED"/>
    <property type="match status" value="1"/>
</dbReference>
<evidence type="ECO:0000256" key="11">
    <source>
        <dbReference type="SAM" id="Phobius"/>
    </source>
</evidence>
<dbReference type="GO" id="GO:0005524">
    <property type="term" value="F:ATP binding"/>
    <property type="evidence" value="ECO:0007669"/>
    <property type="project" value="UniProtKB-KW"/>
</dbReference>
<gene>
    <name evidence="15" type="ORF">DI392_07190</name>
</gene>
<dbReference type="Pfam" id="PF00990">
    <property type="entry name" value="GGDEF"/>
    <property type="match status" value="1"/>
</dbReference>
<evidence type="ECO:0000256" key="7">
    <source>
        <dbReference type="ARBA" id="ARBA00022777"/>
    </source>
</evidence>
<dbReference type="RefSeq" id="WP_109319228.1">
    <property type="nucleotide sequence ID" value="NZ_QFWT01000003.1"/>
</dbReference>
<evidence type="ECO:0000259" key="13">
    <source>
        <dbReference type="PROSITE" id="PS50113"/>
    </source>
</evidence>
<dbReference type="InterPro" id="IPR048760">
    <property type="entry name" value="VP0354-like_sensor_dom"/>
</dbReference>
<dbReference type="NCBIfam" id="TIGR00229">
    <property type="entry name" value="sensory_box"/>
    <property type="match status" value="1"/>
</dbReference>
<dbReference type="InterPro" id="IPR001610">
    <property type="entry name" value="PAC"/>
</dbReference>
<dbReference type="NCBIfam" id="TIGR00254">
    <property type="entry name" value="GGDEF"/>
    <property type="match status" value="1"/>
</dbReference>
<dbReference type="InterPro" id="IPR029787">
    <property type="entry name" value="Nucleotide_cyclase"/>
</dbReference>
<dbReference type="InterPro" id="IPR029151">
    <property type="entry name" value="Sensor-like_sf"/>
</dbReference>
<dbReference type="GO" id="GO:0052621">
    <property type="term" value="F:diguanylate cyclase activity"/>
    <property type="evidence" value="ECO:0007669"/>
    <property type="project" value="UniProtKB-EC"/>
</dbReference>
<feature type="domain" description="GGDEF" evidence="14">
    <location>
        <begin position="481"/>
        <end position="610"/>
    </location>
</feature>
<accession>A0A2U3BB03</accession>
<dbReference type="InterPro" id="IPR043128">
    <property type="entry name" value="Rev_trsase/Diguanyl_cyclase"/>
</dbReference>
<organism evidence="15 16">
    <name type="scientific">Vibrio albus</name>
    <dbReference type="NCBI Taxonomy" id="2200953"/>
    <lineage>
        <taxon>Bacteria</taxon>
        <taxon>Pseudomonadati</taxon>
        <taxon>Pseudomonadota</taxon>
        <taxon>Gammaproteobacteria</taxon>
        <taxon>Vibrionales</taxon>
        <taxon>Vibrionaceae</taxon>
        <taxon>Vibrio</taxon>
    </lineage>
</organism>
<feature type="domain" description="PAS" evidence="12">
    <location>
        <begin position="330"/>
        <end position="381"/>
    </location>
</feature>
<comment type="cofactor">
    <cofactor evidence="1">
        <name>Mg(2+)</name>
        <dbReference type="ChEBI" id="CHEBI:18420"/>
    </cofactor>
</comment>
<dbReference type="SUPFAM" id="SSF55073">
    <property type="entry name" value="Nucleotide cyclase"/>
    <property type="match status" value="1"/>
</dbReference>
<comment type="catalytic activity">
    <reaction evidence="10">
        <text>2 GTP = 3',3'-c-di-GMP + 2 diphosphate</text>
        <dbReference type="Rhea" id="RHEA:24898"/>
        <dbReference type="ChEBI" id="CHEBI:33019"/>
        <dbReference type="ChEBI" id="CHEBI:37565"/>
        <dbReference type="ChEBI" id="CHEBI:58805"/>
        <dbReference type="EC" id="2.7.7.65"/>
    </reaction>
</comment>
<dbReference type="InterPro" id="IPR000160">
    <property type="entry name" value="GGDEF_dom"/>
</dbReference>
<evidence type="ECO:0000256" key="4">
    <source>
        <dbReference type="ARBA" id="ARBA00022553"/>
    </source>
</evidence>
<evidence type="ECO:0000259" key="14">
    <source>
        <dbReference type="PROSITE" id="PS50887"/>
    </source>
</evidence>
<dbReference type="EC" id="2.7.7.65" evidence="3"/>
<keyword evidence="11" id="KW-0812">Transmembrane</keyword>
<feature type="transmembrane region" description="Helical" evidence="11">
    <location>
        <begin position="7"/>
        <end position="30"/>
    </location>
</feature>
<evidence type="ECO:0000256" key="1">
    <source>
        <dbReference type="ARBA" id="ARBA00001946"/>
    </source>
</evidence>
<dbReference type="PANTHER" id="PTHR45138">
    <property type="entry name" value="REGULATORY COMPONENTS OF SENSORY TRANSDUCTION SYSTEM"/>
    <property type="match status" value="1"/>
</dbReference>
<keyword evidence="11" id="KW-0472">Membrane</keyword>
<evidence type="ECO:0000256" key="10">
    <source>
        <dbReference type="ARBA" id="ARBA00034247"/>
    </source>
</evidence>
<evidence type="ECO:0000313" key="16">
    <source>
        <dbReference type="Proteomes" id="UP000245362"/>
    </source>
</evidence>
<dbReference type="PROSITE" id="PS50112">
    <property type="entry name" value="PAS"/>
    <property type="match status" value="1"/>
</dbReference>
<dbReference type="Pfam" id="PF13426">
    <property type="entry name" value="PAS_9"/>
    <property type="match status" value="1"/>
</dbReference>
<dbReference type="InterPro" id="IPR000700">
    <property type="entry name" value="PAS-assoc_C"/>
</dbReference>
<dbReference type="GO" id="GO:0016301">
    <property type="term" value="F:kinase activity"/>
    <property type="evidence" value="ECO:0007669"/>
    <property type="project" value="UniProtKB-KW"/>
</dbReference>
<dbReference type="PROSITE" id="PS50887">
    <property type="entry name" value="GGDEF"/>
    <property type="match status" value="1"/>
</dbReference>
<keyword evidence="5" id="KW-0808">Transferase</keyword>
<sequence>MVHNKNIYYRFIVSLLFFSVCITLLSVYLVDHHSKRAMATSMAENTAFQQRSAIYATQAFAVSSARAVNTLWESEELRRYIRTGSASSLAETENLMRNLLKMSFSYYRIELIDDRDQPLSSFYRVAGDNIVRNLSTHQRTYSFSAAMPTNNYGVWFSDLTLSNDSVVSESFYMVSVSKPVYREDELFGHVVLYLNMDFLVNVLTNNGNLDTYLVNDSGTILASSKAFGLKNSPHQPGSFRDVYGIENIQSTESLTEQGFSALNLINLPMSDGITLISHAATDFLEQREEEETSLLINISLTVMIFSVVSGILIAINPSRLVKKLENVTKERTRYMKMLDQYVPLVETDTNGSITRLSQAFLNISGYREEDLVGEPVSVLSFDKGNDKLEEVFDTLSSGLPWQGEFHNRTRRGEEFWLFSTVVPLYENEKDLVGYMSISVDKTEKKHLEVIAEMDSLTEIYNRRKIDNCLQQEYERSKRYGSLFSVLMIDVDYFKNVNDKYGHFVGDKVLHRLAILLNENTRTVDEVGRWGGEEFLVVCPETELKDAVTVAENLRKVVELHEFPEVGHITISIGIEVFKPEQGLKQTLEQADYYLYQAKKQGRNRVVSRLPQAKTLQEA</sequence>